<dbReference type="OMA" id="WIFCECA"/>
<dbReference type="OrthoDB" id="6133115at2759"/>
<keyword evidence="3 5" id="KW-1133">Transmembrane helix</keyword>
<evidence type="ECO:0000256" key="4">
    <source>
        <dbReference type="ARBA" id="ARBA00023136"/>
    </source>
</evidence>
<dbReference type="Proteomes" id="UP000002499">
    <property type="component" value="Unassembled WGS sequence"/>
</dbReference>
<evidence type="ECO:0000256" key="3">
    <source>
        <dbReference type="ARBA" id="ARBA00022989"/>
    </source>
</evidence>
<dbReference type="SUPFAM" id="SSF103473">
    <property type="entry name" value="MFS general substrate transporter"/>
    <property type="match status" value="1"/>
</dbReference>
<organism evidence="7">
    <name type="scientific">Metarhizium acridum (strain CQMa 102)</name>
    <dbReference type="NCBI Taxonomy" id="655827"/>
    <lineage>
        <taxon>Eukaryota</taxon>
        <taxon>Fungi</taxon>
        <taxon>Dikarya</taxon>
        <taxon>Ascomycota</taxon>
        <taxon>Pezizomycotina</taxon>
        <taxon>Sordariomycetes</taxon>
        <taxon>Hypocreomycetidae</taxon>
        <taxon>Hypocreales</taxon>
        <taxon>Clavicipitaceae</taxon>
        <taxon>Metarhizium</taxon>
    </lineage>
</organism>
<dbReference type="PANTHER" id="PTHR48022">
    <property type="entry name" value="PLASTIDIC GLUCOSE TRANSPORTER 4"/>
    <property type="match status" value="1"/>
</dbReference>
<gene>
    <name evidence="6" type="ORF">MAC_07990</name>
</gene>
<dbReference type="HOGENOM" id="CLU_912424_0_0_1"/>
<dbReference type="InterPro" id="IPR005828">
    <property type="entry name" value="MFS_sugar_transport-like"/>
</dbReference>
<dbReference type="GO" id="GO:0005351">
    <property type="term" value="F:carbohydrate:proton symporter activity"/>
    <property type="evidence" value="ECO:0007669"/>
    <property type="project" value="TreeGrafter"/>
</dbReference>
<feature type="transmembrane region" description="Helical" evidence="5">
    <location>
        <begin position="205"/>
        <end position="227"/>
    </location>
</feature>
<dbReference type="InterPro" id="IPR050360">
    <property type="entry name" value="MFS_Sugar_Transporters"/>
</dbReference>
<evidence type="ECO:0000256" key="5">
    <source>
        <dbReference type="SAM" id="Phobius"/>
    </source>
</evidence>
<name>E9EDP2_METAQ</name>
<evidence type="ECO:0000256" key="2">
    <source>
        <dbReference type="ARBA" id="ARBA00022692"/>
    </source>
</evidence>
<keyword evidence="2 5" id="KW-0812">Transmembrane</keyword>
<sequence>MRAPTRLTSERSSASVTTGYDGMMINTSQQMDKWNEYFPETQSDNKPGILINMFNIGSIIAYFVSPHMADNLGRKATIMIGKFAILKDKSELVLEILAKHHGGGDTNKATIQFQYREANDTIQLTAGRAVFDLIVSISAAFTVDKIGRRPLFLTAITGMVVSFICWTIVGAVNENSGVPSLPTPDSANSGGVTYTNASSGFAQIVFAWLWGIFYDIGFSGLLVAYTLEIPPFHLRAKGVTNMNITVHAVLAVEIQTNKIAWNNLPRHWNFMLFYTIWDFCALIFVFFFYVETKGLVPSQEFGVGG</sequence>
<dbReference type="PANTHER" id="PTHR48022:SF66">
    <property type="entry name" value="MFS HEXOSE TRANSPORTER"/>
    <property type="match status" value="1"/>
</dbReference>
<keyword evidence="7" id="KW-1185">Reference proteome</keyword>
<dbReference type="GO" id="GO:0016020">
    <property type="term" value="C:membrane"/>
    <property type="evidence" value="ECO:0007669"/>
    <property type="project" value="UniProtKB-SubCell"/>
</dbReference>
<evidence type="ECO:0000313" key="6">
    <source>
        <dbReference type="EMBL" id="EFY85971.1"/>
    </source>
</evidence>
<reference evidence="6 7" key="1">
    <citation type="journal article" date="2011" name="PLoS Genet.">
        <title>Genome sequencing and comparative transcriptomics of the model entomopathogenic fungi Metarhizium anisopliae and M. acridum.</title>
        <authorList>
            <person name="Gao Q."/>
            <person name="Jin K."/>
            <person name="Ying S.H."/>
            <person name="Zhang Y."/>
            <person name="Xiao G."/>
            <person name="Shang Y."/>
            <person name="Duan Z."/>
            <person name="Hu X."/>
            <person name="Xie X.Q."/>
            <person name="Zhou G."/>
            <person name="Peng G."/>
            <person name="Luo Z."/>
            <person name="Huang W."/>
            <person name="Wang B."/>
            <person name="Fang W."/>
            <person name="Wang S."/>
            <person name="Zhong Y."/>
            <person name="Ma L.J."/>
            <person name="St Leger R.J."/>
            <person name="Zhao G.P."/>
            <person name="Pei Y."/>
            <person name="Feng M.G."/>
            <person name="Xia Y."/>
            <person name="Wang C."/>
        </authorList>
    </citation>
    <scope>NUCLEOTIDE SEQUENCE [LARGE SCALE GENOMIC DNA]</scope>
    <source>
        <strain evidence="6 7">CQMa 102</strain>
    </source>
</reference>
<protein>
    <submittedName>
        <fullName evidence="6">MFS hexose transporter</fullName>
    </submittedName>
</protein>
<evidence type="ECO:0000256" key="1">
    <source>
        <dbReference type="ARBA" id="ARBA00004141"/>
    </source>
</evidence>
<dbReference type="EMBL" id="GL698560">
    <property type="protein sequence ID" value="EFY85971.1"/>
    <property type="molecule type" value="Genomic_DNA"/>
</dbReference>
<dbReference type="InParanoid" id="E9EDP2"/>
<feature type="transmembrane region" description="Helical" evidence="5">
    <location>
        <begin position="268"/>
        <end position="290"/>
    </location>
</feature>
<accession>E9EDP2</accession>
<proteinExistence type="predicted"/>
<dbReference type="InterPro" id="IPR036259">
    <property type="entry name" value="MFS_trans_sf"/>
</dbReference>
<keyword evidence="4 5" id="KW-0472">Membrane</keyword>
<comment type="subcellular location">
    <subcellularLocation>
        <location evidence="1">Membrane</location>
        <topology evidence="1">Multi-pass membrane protein</topology>
    </subcellularLocation>
</comment>
<dbReference type="Gene3D" id="1.20.1250.20">
    <property type="entry name" value="MFS general substrate transporter like domains"/>
    <property type="match status" value="2"/>
</dbReference>
<feature type="transmembrane region" description="Helical" evidence="5">
    <location>
        <begin position="151"/>
        <end position="172"/>
    </location>
</feature>
<evidence type="ECO:0000313" key="7">
    <source>
        <dbReference type="Proteomes" id="UP000002499"/>
    </source>
</evidence>
<dbReference type="Pfam" id="PF00083">
    <property type="entry name" value="Sugar_tr"/>
    <property type="match status" value="2"/>
</dbReference>
<dbReference type="eggNOG" id="KOG0254">
    <property type="taxonomic scope" value="Eukaryota"/>
</dbReference>
<dbReference type="AlphaFoldDB" id="E9EDP2"/>